<dbReference type="Proteomes" id="UP000002274">
    <property type="component" value="Chromosome"/>
</dbReference>
<gene>
    <name evidence="4" type="ordered locus">P9303_27871</name>
</gene>
<evidence type="ECO:0000256" key="3">
    <source>
        <dbReference type="SAM" id="Phobius"/>
    </source>
</evidence>
<evidence type="ECO:0000256" key="2">
    <source>
        <dbReference type="SAM" id="MobiDB-lite"/>
    </source>
</evidence>
<dbReference type="EMBL" id="CP000554">
    <property type="protein sequence ID" value="ABM79517.1"/>
    <property type="molecule type" value="Genomic_DNA"/>
</dbReference>
<dbReference type="RefSeq" id="WP_011827359.1">
    <property type="nucleotide sequence ID" value="NC_008820.1"/>
</dbReference>
<dbReference type="Gene3D" id="3.30.70.60">
    <property type="match status" value="1"/>
</dbReference>
<protein>
    <recommendedName>
        <fullName evidence="6">Pilus assembly protein, PilO</fullName>
    </recommendedName>
</protein>
<sequence length="251" mass="27420">MTNLSQERPSWQRKLTRERVLVGVPLVVGGMVACSLVFTVVSPSLVRLEDQQQRLKQLLNQEASLPLLPGQLKTATEQLAKVQQQQDVLLNLVAGKNKIQTFLAQLSREAMTAGVVLELYEPVLVAPSPSAATSQEPPGTKSNPDGEEISPENPLAGRGYEKTAVLLQARGPFIALQDFLRGIEALQLVVQPSDLELTALDPQQRPEDDVVTGPALTQLKLKLTFYDKTSVPAKQGKRRILDSEEGFPPEA</sequence>
<proteinExistence type="predicted"/>
<dbReference type="KEGG" id="pmf:P9303_27871"/>
<dbReference type="HOGENOM" id="CLU_094592_0_0_3"/>
<reference evidence="4 5" key="1">
    <citation type="journal article" date="2007" name="PLoS Genet.">
        <title>Patterns and implications of gene gain and loss in the evolution of Prochlorococcus.</title>
        <authorList>
            <person name="Kettler G.C."/>
            <person name="Martiny A.C."/>
            <person name="Huang K."/>
            <person name="Zucker J."/>
            <person name="Coleman M.L."/>
            <person name="Rodrigue S."/>
            <person name="Chen F."/>
            <person name="Lapidus A."/>
            <person name="Ferriera S."/>
            <person name="Johnson J."/>
            <person name="Steglich C."/>
            <person name="Church G.M."/>
            <person name="Richardson P."/>
            <person name="Chisholm S.W."/>
        </authorList>
    </citation>
    <scope>NUCLEOTIDE SEQUENCE [LARGE SCALE GENOMIC DNA]</scope>
    <source>
        <strain evidence="4 5">MIT 9303</strain>
    </source>
</reference>
<dbReference type="BioCyc" id="PMAR59922:G1G80-2445-MONOMER"/>
<evidence type="ECO:0000313" key="5">
    <source>
        <dbReference type="Proteomes" id="UP000002274"/>
    </source>
</evidence>
<evidence type="ECO:0008006" key="6">
    <source>
        <dbReference type="Google" id="ProtNLM"/>
    </source>
</evidence>
<keyword evidence="3" id="KW-0812">Transmembrane</keyword>
<feature type="coiled-coil region" evidence="1">
    <location>
        <begin position="45"/>
        <end position="92"/>
    </location>
</feature>
<dbReference type="InterPro" id="IPR014717">
    <property type="entry name" value="Transl_elong_EF1B/ribsomal_bS6"/>
</dbReference>
<keyword evidence="3" id="KW-0472">Membrane</keyword>
<accession>A2CDF7</accession>
<evidence type="ECO:0000313" key="4">
    <source>
        <dbReference type="EMBL" id="ABM79517.1"/>
    </source>
</evidence>
<keyword evidence="1" id="KW-0175">Coiled coil</keyword>
<keyword evidence="3" id="KW-1133">Transmembrane helix</keyword>
<organism evidence="4 5">
    <name type="scientific">Prochlorococcus marinus (strain MIT 9303)</name>
    <dbReference type="NCBI Taxonomy" id="59922"/>
    <lineage>
        <taxon>Bacteria</taxon>
        <taxon>Bacillati</taxon>
        <taxon>Cyanobacteriota</taxon>
        <taxon>Cyanophyceae</taxon>
        <taxon>Synechococcales</taxon>
        <taxon>Prochlorococcaceae</taxon>
        <taxon>Prochlorococcus</taxon>
    </lineage>
</organism>
<feature type="region of interest" description="Disordered" evidence="2">
    <location>
        <begin position="128"/>
        <end position="155"/>
    </location>
</feature>
<feature type="compositionally biased region" description="Polar residues" evidence="2">
    <location>
        <begin position="130"/>
        <end position="143"/>
    </location>
</feature>
<feature type="transmembrane region" description="Helical" evidence="3">
    <location>
        <begin position="20"/>
        <end position="41"/>
    </location>
</feature>
<dbReference type="STRING" id="59922.P9303_27871"/>
<name>A2CDF7_PROM3</name>
<dbReference type="AlphaFoldDB" id="A2CDF7"/>
<evidence type="ECO:0000256" key="1">
    <source>
        <dbReference type="SAM" id="Coils"/>
    </source>
</evidence>